<proteinExistence type="predicted"/>
<reference evidence="2" key="1">
    <citation type="submission" date="2016-11" db="UniProtKB">
        <authorList>
            <consortium name="WormBaseParasite"/>
        </authorList>
    </citation>
    <scope>IDENTIFICATION</scope>
    <source>
        <strain evidence="2">KR3021</strain>
    </source>
</reference>
<sequence>MKYSLYVLLILIPAIFCTNCPDGWVYQATTSQCYYYSDLVVNSNDQAATFCSNYSGGSLVSILSPDDYNFVTNIIETSGGSPYLIWIGLESNNLGALSWIDGSKVNYTKFSDNSTADLIQSNCFALRTKSPNDGFVPLSCGLNQPFLCKQHSSSCGLNLFTNSSGTILSPNYPSNYDNGLSCEYKIVLPDSSKLVRLSMTFLDIEQKWDYLRVYDGTKETGVIIANYTGDQEYSTLPSYLIGSSNVLTLYFYTDKTFTAKGFQAKYSSVSQLYYIKQNGTSGEISSTNYPQNYDPWESQYYIITAPPGTVVKMEFVYFETSRYDTELEIYDGKSTSYKRITSLSGSLVTDSSKPLIFRSTQNVVTLFFTAYDLYPLRGFDMIWSAEYQ</sequence>
<evidence type="ECO:0000313" key="2">
    <source>
        <dbReference type="WBParaSite" id="RSKR_0000478450.1"/>
    </source>
</evidence>
<evidence type="ECO:0000313" key="1">
    <source>
        <dbReference type="Proteomes" id="UP000095286"/>
    </source>
</evidence>
<organism evidence="1 2">
    <name type="scientific">Rhabditophanes sp. KR3021</name>
    <dbReference type="NCBI Taxonomy" id="114890"/>
    <lineage>
        <taxon>Eukaryota</taxon>
        <taxon>Metazoa</taxon>
        <taxon>Ecdysozoa</taxon>
        <taxon>Nematoda</taxon>
        <taxon>Chromadorea</taxon>
        <taxon>Rhabditida</taxon>
        <taxon>Tylenchina</taxon>
        <taxon>Panagrolaimomorpha</taxon>
        <taxon>Strongyloidoidea</taxon>
        <taxon>Alloionematidae</taxon>
        <taxon>Rhabditophanes</taxon>
    </lineage>
</organism>
<protein>
    <submittedName>
        <fullName evidence="2">C-type LECtin</fullName>
    </submittedName>
</protein>
<dbReference type="Proteomes" id="UP000095286">
    <property type="component" value="Unplaced"/>
</dbReference>
<dbReference type="WBParaSite" id="RSKR_0000478450.1">
    <property type="protein sequence ID" value="RSKR_0000478450.1"/>
    <property type="gene ID" value="RSKR_0000478450"/>
</dbReference>
<accession>A0AC35TWU6</accession>
<name>A0AC35TWU6_9BILA</name>